<evidence type="ECO:0000313" key="2">
    <source>
        <dbReference type="EMBL" id="QTN36062.1"/>
    </source>
</evidence>
<name>A0A975EPN1_9RHOB</name>
<dbReference type="Gene3D" id="1.10.3680.10">
    <property type="entry name" value="TerB-like"/>
    <property type="match status" value="1"/>
</dbReference>
<dbReference type="RefSeq" id="WP_209356766.1">
    <property type="nucleotide sequence ID" value="NZ_CP060010.1"/>
</dbReference>
<dbReference type="Proteomes" id="UP000665026">
    <property type="component" value="Chromosome"/>
</dbReference>
<accession>A0A975EPN1</accession>
<dbReference type="InterPro" id="IPR007791">
    <property type="entry name" value="DjlA_N"/>
</dbReference>
<organism evidence="2 3">
    <name type="scientific">Cognatishimia activa</name>
    <dbReference type="NCBI Taxonomy" id="1715691"/>
    <lineage>
        <taxon>Bacteria</taxon>
        <taxon>Pseudomonadati</taxon>
        <taxon>Pseudomonadota</taxon>
        <taxon>Alphaproteobacteria</taxon>
        <taxon>Rhodobacterales</taxon>
        <taxon>Paracoccaceae</taxon>
        <taxon>Cognatishimia</taxon>
    </lineage>
</organism>
<gene>
    <name evidence="2" type="ORF">HZ995_00585</name>
</gene>
<proteinExistence type="predicted"/>
<dbReference type="AlphaFoldDB" id="A0A975EPN1"/>
<protein>
    <submittedName>
        <fullName evidence="2">TerB family tellurite resistance protein</fullName>
    </submittedName>
</protein>
<dbReference type="SUPFAM" id="SSF158682">
    <property type="entry name" value="TerB-like"/>
    <property type="match status" value="1"/>
</dbReference>
<sequence>MWDDFLARLRGTPKAQELPEPDEKLALGALLVRVAKSDTFYHVNEIVEIDHILANSFGLNAVEAAKLRATSEKLESHAPDTTDFAALIRETVDYAHRLEITEQLWKVILADGRDLPEEHSALHEIESHLGINPADSPAR</sequence>
<dbReference type="KEGG" id="cact:HZ995_00585"/>
<feature type="domain" description="Co-chaperone DjlA N-terminal" evidence="1">
    <location>
        <begin position="25"/>
        <end position="136"/>
    </location>
</feature>
<evidence type="ECO:0000313" key="3">
    <source>
        <dbReference type="Proteomes" id="UP000665026"/>
    </source>
</evidence>
<evidence type="ECO:0000259" key="1">
    <source>
        <dbReference type="Pfam" id="PF05099"/>
    </source>
</evidence>
<dbReference type="CDD" id="cd07313">
    <property type="entry name" value="terB_like_2"/>
    <property type="match status" value="1"/>
</dbReference>
<dbReference type="EMBL" id="CP060010">
    <property type="protein sequence ID" value="QTN36062.1"/>
    <property type="molecule type" value="Genomic_DNA"/>
</dbReference>
<dbReference type="Pfam" id="PF05099">
    <property type="entry name" value="TerB"/>
    <property type="match status" value="1"/>
</dbReference>
<dbReference type="InterPro" id="IPR029024">
    <property type="entry name" value="TerB-like"/>
</dbReference>
<reference evidence="2" key="1">
    <citation type="submission" date="2020-07" db="EMBL/GenBank/DDBJ databases">
        <title>Genome sequences of bacteria associated with the marine, planktonic diatom Thalassiosira profunda strain ECT2AJA-044.</title>
        <authorList>
            <person name="Gargas C.B."/>
            <person name="Roberts W.R."/>
            <person name="Alverson A.J."/>
        </authorList>
    </citation>
    <scope>NUCLEOTIDE SEQUENCE</scope>
    <source>
        <strain evidence="2">ECT2AJA-044</strain>
    </source>
</reference>